<reference evidence="2 3" key="1">
    <citation type="submission" date="2018-08" db="EMBL/GenBank/DDBJ databases">
        <title>Fulvimarina sp. 85, whole genome shotgun sequence.</title>
        <authorList>
            <person name="Tuo L."/>
        </authorList>
    </citation>
    <scope>NUCLEOTIDE SEQUENCE [LARGE SCALE GENOMIC DNA]</scope>
    <source>
        <strain evidence="2 3">85</strain>
    </source>
</reference>
<protein>
    <submittedName>
        <fullName evidence="2">DUF1028 domain-containing protein</fullName>
    </submittedName>
</protein>
<dbReference type="OrthoDB" id="9790012at2"/>
<dbReference type="InterPro" id="IPR014927">
    <property type="entry name" value="PG-bd_2"/>
</dbReference>
<proteinExistence type="predicted"/>
<dbReference type="PANTHER" id="PTHR39328">
    <property type="entry name" value="BLL2871 PROTEIN"/>
    <property type="match status" value="1"/>
</dbReference>
<evidence type="ECO:0000313" key="3">
    <source>
        <dbReference type="Proteomes" id="UP000264310"/>
    </source>
</evidence>
<evidence type="ECO:0000259" key="1">
    <source>
        <dbReference type="Pfam" id="PF08823"/>
    </source>
</evidence>
<sequence length="290" mass="30950">MTYSIIGRDPETGAVGGAVQSKFPGVASLVLHGDARCGIVHTQAFGNPDHGEDGLELLRLGLDPAGVIGVLSNKDDDDHCRQIAVMGLNGAKAHFTGKSIATWRGESGGAEGENSVAIGNSLTNDRVLDAMIERFETGTGDLAERLVSALAAGRDAGGEMRGQQAAGVLVVKAGTAYAGRAGRLVDIQIYDHLQPIEELARCYRLHKLSFFPSNESDVVPIDAGTAAYLKRLLSRTGLLSRPSEGAEWKEAEIAAMARFMGEENYDNRIRDDARIDLEVLADIRTKHPEA</sequence>
<dbReference type="Pfam" id="PF08823">
    <property type="entry name" value="PG_binding_2"/>
    <property type="match status" value="1"/>
</dbReference>
<dbReference type="RefSeq" id="WP_116683859.1">
    <property type="nucleotide sequence ID" value="NZ_QURL01000005.1"/>
</dbReference>
<organism evidence="2 3">
    <name type="scientific">Fulvimarina endophytica</name>
    <dbReference type="NCBI Taxonomy" id="2293836"/>
    <lineage>
        <taxon>Bacteria</taxon>
        <taxon>Pseudomonadati</taxon>
        <taxon>Pseudomonadota</taxon>
        <taxon>Alphaproteobacteria</taxon>
        <taxon>Hyphomicrobiales</taxon>
        <taxon>Aurantimonadaceae</taxon>
        <taxon>Fulvimarina</taxon>
    </lineage>
</organism>
<keyword evidence="3" id="KW-1185">Reference proteome</keyword>
<dbReference type="PANTHER" id="PTHR39328:SF1">
    <property type="entry name" value="BLL2871 PROTEIN"/>
    <property type="match status" value="1"/>
</dbReference>
<dbReference type="SUPFAM" id="SSF56235">
    <property type="entry name" value="N-terminal nucleophile aminohydrolases (Ntn hydrolases)"/>
    <property type="match status" value="1"/>
</dbReference>
<gene>
    <name evidence="2" type="ORF">DYI37_13955</name>
</gene>
<dbReference type="Gene3D" id="3.60.20.10">
    <property type="entry name" value="Glutamine Phosphoribosylpyrophosphate, subunit 1, domain 1"/>
    <property type="match status" value="1"/>
</dbReference>
<evidence type="ECO:0000313" key="2">
    <source>
        <dbReference type="EMBL" id="RFC63041.1"/>
    </source>
</evidence>
<dbReference type="EMBL" id="QURL01000005">
    <property type="protein sequence ID" value="RFC63041.1"/>
    <property type="molecule type" value="Genomic_DNA"/>
</dbReference>
<comment type="caution">
    <text evidence="2">The sequence shown here is derived from an EMBL/GenBank/DDBJ whole genome shotgun (WGS) entry which is preliminary data.</text>
</comment>
<feature type="domain" description="Putative peptidoglycan binding" evidence="1">
    <location>
        <begin position="215"/>
        <end position="280"/>
    </location>
</feature>
<accession>A0A371X1E6</accession>
<dbReference type="Proteomes" id="UP000264310">
    <property type="component" value="Unassembled WGS sequence"/>
</dbReference>
<dbReference type="AlphaFoldDB" id="A0A371X1E6"/>
<dbReference type="InterPro" id="IPR029055">
    <property type="entry name" value="Ntn_hydrolases_N"/>
</dbReference>
<dbReference type="Pfam" id="PF06267">
    <property type="entry name" value="DUF1028"/>
    <property type="match status" value="1"/>
</dbReference>
<dbReference type="InterPro" id="IPR010430">
    <property type="entry name" value="DUF1028"/>
</dbReference>
<name>A0A371X1E6_9HYPH</name>